<protein>
    <submittedName>
        <fullName evidence="1">Choline kinase</fullName>
        <ecNumber evidence="1">2.7.1.32</ecNumber>
    </submittedName>
</protein>
<dbReference type="Gene3D" id="3.30.200.20">
    <property type="entry name" value="Phosphorylase Kinase, domain 1"/>
    <property type="match status" value="1"/>
</dbReference>
<dbReference type="SUPFAM" id="SSF56112">
    <property type="entry name" value="Protein kinase-like (PK-like)"/>
    <property type="match status" value="1"/>
</dbReference>
<keyword evidence="1" id="KW-0808">Transferase</keyword>
<dbReference type="CDD" id="cd05151">
    <property type="entry name" value="ChoK-like"/>
    <property type="match status" value="1"/>
</dbReference>
<evidence type="ECO:0000313" key="1">
    <source>
        <dbReference type="EMBL" id="QKF84939.1"/>
    </source>
</evidence>
<dbReference type="RefSeq" id="WP_172539779.1">
    <property type="nucleotide sequence ID" value="NZ_CP053832.1"/>
</dbReference>
<gene>
    <name evidence="1" type="primary">licA</name>
    <name evidence="1" type="ORF">CURT_1494</name>
</gene>
<dbReference type="PANTHER" id="PTHR22603:SF66">
    <property type="entry name" value="ETHANOLAMINE KINASE"/>
    <property type="match status" value="1"/>
</dbReference>
<dbReference type="PANTHER" id="PTHR22603">
    <property type="entry name" value="CHOLINE/ETHANOALAMINE KINASE"/>
    <property type="match status" value="1"/>
</dbReference>
<dbReference type="GO" id="GO:0006646">
    <property type="term" value="P:phosphatidylethanolamine biosynthetic process"/>
    <property type="evidence" value="ECO:0007669"/>
    <property type="project" value="TreeGrafter"/>
</dbReference>
<dbReference type="Pfam" id="PF01633">
    <property type="entry name" value="Choline_kinase"/>
    <property type="match status" value="1"/>
</dbReference>
<proteinExistence type="predicted"/>
<dbReference type="Proteomes" id="UP000509722">
    <property type="component" value="Chromosome"/>
</dbReference>
<dbReference type="GO" id="GO:0004103">
    <property type="term" value="F:choline kinase activity"/>
    <property type="evidence" value="ECO:0007669"/>
    <property type="project" value="UniProtKB-EC"/>
</dbReference>
<name>A0AAE7EB02_9BACT</name>
<keyword evidence="1" id="KW-0418">Kinase</keyword>
<reference evidence="1 2" key="1">
    <citation type="submission" date="2020-05" db="EMBL/GenBank/DDBJ databases">
        <title>Complete genome sequencing of Campylobacter and Arcobacter type strains.</title>
        <authorList>
            <person name="Miller W.G."/>
            <person name="Yee E."/>
        </authorList>
    </citation>
    <scope>NUCLEOTIDE SEQUENCE [LARGE SCALE GENOMIC DNA]</scope>
    <source>
        <strain evidence="1 2">LMG 6451</strain>
    </source>
</reference>
<accession>A0AAE7EB02</accession>
<dbReference type="GeneID" id="77176400"/>
<dbReference type="EMBL" id="CP053832">
    <property type="protein sequence ID" value="QKF84939.1"/>
    <property type="molecule type" value="Genomic_DNA"/>
</dbReference>
<dbReference type="Gene3D" id="3.90.1200.10">
    <property type="match status" value="1"/>
</dbReference>
<dbReference type="EC" id="2.7.1.32" evidence="1"/>
<dbReference type="InterPro" id="IPR011009">
    <property type="entry name" value="Kinase-like_dom_sf"/>
</dbReference>
<dbReference type="GO" id="GO:0004305">
    <property type="term" value="F:ethanolamine kinase activity"/>
    <property type="evidence" value="ECO:0007669"/>
    <property type="project" value="TreeGrafter"/>
</dbReference>
<dbReference type="AlphaFoldDB" id="A0AAE7EB02"/>
<sequence>MKKVVQYMNSVKIEQKFKEIFTDCKVNKIIFIGGMTNKNYLVVCNNDKFVFRLPRKNANSIINRVNEKNNQILSFKSGFNVETVYFNDKSGIKITKFLEEAKTLNPQTAREYIKEIGKDIKNIHSSNMPFTNHFDAFKEMDKYLSLLSSEYKNHKFLKDGLILFEKLKNKLIEINMDLYNKSFIYTPTHGDIVPENILAIKNPDNSIKKLYFIDWEYSGLNDPIWDVAFISVESNFNKQEDEKLIKSYGLKNDEVIKIDIFKSIQDTLWSVWGLAKMSAGEDLTSYVDNRFKQAFDRKIF</sequence>
<dbReference type="GO" id="GO:0005737">
    <property type="term" value="C:cytoplasm"/>
    <property type="evidence" value="ECO:0007669"/>
    <property type="project" value="TreeGrafter"/>
</dbReference>
<organism evidence="1 2">
    <name type="scientific">Campylobacter ureolyticus</name>
    <dbReference type="NCBI Taxonomy" id="827"/>
    <lineage>
        <taxon>Bacteria</taxon>
        <taxon>Pseudomonadati</taxon>
        <taxon>Campylobacterota</taxon>
        <taxon>Epsilonproteobacteria</taxon>
        <taxon>Campylobacterales</taxon>
        <taxon>Campylobacteraceae</taxon>
        <taxon>Campylobacter</taxon>
    </lineage>
</organism>
<evidence type="ECO:0000313" key="2">
    <source>
        <dbReference type="Proteomes" id="UP000509722"/>
    </source>
</evidence>